<dbReference type="InterPro" id="IPR050712">
    <property type="entry name" value="NAD(P)H-dep_reductase"/>
</dbReference>
<gene>
    <name evidence="2" type="ORF">KY465_02130</name>
</gene>
<dbReference type="EMBL" id="JAHWQX010000001">
    <property type="protein sequence ID" value="MBW3096071.1"/>
    <property type="molecule type" value="Genomic_DNA"/>
</dbReference>
<comment type="caution">
    <text evidence="2">The sequence shown here is derived from an EMBL/GenBank/DDBJ whole genome shotgun (WGS) entry which is preliminary data.</text>
</comment>
<dbReference type="Proteomes" id="UP001430804">
    <property type="component" value="Unassembled WGS sequence"/>
</dbReference>
<evidence type="ECO:0000313" key="2">
    <source>
        <dbReference type="EMBL" id="MBW3096071.1"/>
    </source>
</evidence>
<reference evidence="2" key="1">
    <citation type="submission" date="2021-07" db="EMBL/GenBank/DDBJ databases">
        <title>Pseudohoeflea marina sp. nov. a polyhydroxyalcanoate-producing bacterium.</title>
        <authorList>
            <person name="Zheng W."/>
            <person name="Yu S."/>
            <person name="Huang Y."/>
        </authorList>
    </citation>
    <scope>NUCLEOTIDE SEQUENCE</scope>
    <source>
        <strain evidence="2">DP4N28-3</strain>
    </source>
</reference>
<dbReference type="Pfam" id="PF03358">
    <property type="entry name" value="FMN_red"/>
    <property type="match status" value="1"/>
</dbReference>
<dbReference type="PANTHER" id="PTHR30543">
    <property type="entry name" value="CHROMATE REDUCTASE"/>
    <property type="match status" value="1"/>
</dbReference>
<evidence type="ECO:0000313" key="3">
    <source>
        <dbReference type="Proteomes" id="UP001430804"/>
    </source>
</evidence>
<evidence type="ECO:0000259" key="1">
    <source>
        <dbReference type="Pfam" id="PF03358"/>
    </source>
</evidence>
<proteinExistence type="predicted"/>
<feature type="domain" description="NADPH-dependent FMN reductase-like" evidence="1">
    <location>
        <begin position="3"/>
        <end position="146"/>
    </location>
</feature>
<name>A0ABS6WJF8_9HYPH</name>
<keyword evidence="3" id="KW-1185">Reference proteome</keyword>
<sequence>MHKILVLVGSLRAGSYNRKLAGALEKIAGDKMSFTFADLGALPHYDNDLWEQPPETVTRFKSQIEAADGILVVTPEYNRTYSPIIGNAIAWGSRPPRESAWTKKPAAIAGTSPGAIGTAAAQALLRSVLVHVDLKVMGQPELYLQFKQGLIDDDLQVTNEGTREFLASWINAFDAFIGQSKN</sequence>
<dbReference type="RefSeq" id="WP_219157949.1">
    <property type="nucleotide sequence ID" value="NZ_JAHWQX010000001.1"/>
</dbReference>
<protein>
    <submittedName>
        <fullName evidence="2">NAD(P)H-dependent oxidoreductase</fullName>
    </submittedName>
</protein>
<dbReference type="InterPro" id="IPR005025">
    <property type="entry name" value="FMN_Rdtase-like_dom"/>
</dbReference>
<dbReference type="PANTHER" id="PTHR30543:SF21">
    <property type="entry name" value="NAD(P)H-DEPENDENT FMN REDUCTASE LOT6"/>
    <property type="match status" value="1"/>
</dbReference>
<accession>A0ABS6WJF8</accession>
<organism evidence="2 3">
    <name type="scientific">Pseudohoeflea coraliihabitans</name>
    <dbReference type="NCBI Taxonomy" id="2860393"/>
    <lineage>
        <taxon>Bacteria</taxon>
        <taxon>Pseudomonadati</taxon>
        <taxon>Pseudomonadota</taxon>
        <taxon>Alphaproteobacteria</taxon>
        <taxon>Hyphomicrobiales</taxon>
        <taxon>Rhizobiaceae</taxon>
        <taxon>Pseudohoeflea</taxon>
    </lineage>
</organism>